<accession>U6B5G6</accession>
<name>U6B5G6_9HYPH</name>
<evidence type="ECO:0000256" key="1">
    <source>
        <dbReference type="ARBA" id="ARBA00022679"/>
    </source>
</evidence>
<organism evidence="5 6">
    <name type="scientific">Candidatus Liberibacter americanus str. Sao Paulo</name>
    <dbReference type="NCBI Taxonomy" id="1261131"/>
    <lineage>
        <taxon>Bacteria</taxon>
        <taxon>Pseudomonadati</taxon>
        <taxon>Pseudomonadota</taxon>
        <taxon>Alphaproteobacteria</taxon>
        <taxon>Hyphomicrobiales</taxon>
        <taxon>Rhizobiaceae</taxon>
        <taxon>Liberibacter</taxon>
    </lineage>
</organism>
<dbReference type="PATRIC" id="fig|1261131.3.peg.835"/>
<dbReference type="CDD" id="cd24008">
    <property type="entry name" value="ASKHA_NBD_GLK"/>
    <property type="match status" value="1"/>
</dbReference>
<dbReference type="Gene3D" id="3.40.367.20">
    <property type="match status" value="1"/>
</dbReference>
<dbReference type="PANTHER" id="PTHR47690">
    <property type="entry name" value="GLUCOKINASE"/>
    <property type="match status" value="1"/>
</dbReference>
<dbReference type="EMBL" id="CP006604">
    <property type="protein sequence ID" value="AHA28205.1"/>
    <property type="molecule type" value="Genomic_DNA"/>
</dbReference>
<dbReference type="SUPFAM" id="SSF53067">
    <property type="entry name" value="Actin-like ATPase domain"/>
    <property type="match status" value="1"/>
</dbReference>
<dbReference type="GO" id="GO:0005524">
    <property type="term" value="F:ATP binding"/>
    <property type="evidence" value="ECO:0007669"/>
    <property type="project" value="InterPro"/>
</dbReference>
<evidence type="ECO:0000256" key="4">
    <source>
        <dbReference type="SAM" id="Phobius"/>
    </source>
</evidence>
<sequence>MNMPNKKFPISFPLLLADIGGTNIRFAILFSIESDLEFIYTLKTSDYNSLEDAINDLILNKISIKVRLRSVFLAVAASIYSQDSIVMTNSKLVISPNILISYMSFEDVFIINDFEAQALAISSLDDSNYVCIANNTKNISCVYSSKVIIGPGTGLGVAGLIRVNDSWVPIAGEGGHMNIGPISKRDFEIFPYLTKYVDGRFSAESLLSGRGLVSIYKAVCVANGIEDNSIFYPEDILSKGLNPISCEAIDLFCEYLGRFSGDLALLFMARGGVYISGGISYVIKNFLHSSSFRYAFENKSPHKDLMRKIPIYLVTNPNIALLGMLSYIRKSYNYVLHYEGIKRRWY</sequence>
<proteinExistence type="inferred from homology"/>
<feature type="transmembrane region" description="Helical" evidence="4">
    <location>
        <begin position="263"/>
        <end position="283"/>
    </location>
</feature>
<evidence type="ECO:0000256" key="3">
    <source>
        <dbReference type="RuleBase" id="RU004046"/>
    </source>
</evidence>
<keyword evidence="4" id="KW-0472">Membrane</keyword>
<dbReference type="InterPro" id="IPR043129">
    <property type="entry name" value="ATPase_NBD"/>
</dbReference>
<dbReference type="Pfam" id="PF02685">
    <property type="entry name" value="Glucokinase"/>
    <property type="match status" value="1"/>
</dbReference>
<dbReference type="AlphaFoldDB" id="U6B5G6"/>
<keyword evidence="2 5" id="KW-0418">Kinase</keyword>
<feature type="transmembrane region" description="Helical" evidence="4">
    <location>
        <begin position="309"/>
        <end position="328"/>
    </location>
</feature>
<dbReference type="PANTHER" id="PTHR47690:SF1">
    <property type="entry name" value="GLUCOKINASE"/>
    <property type="match status" value="1"/>
</dbReference>
<dbReference type="KEGG" id="lar:lam_872"/>
<keyword evidence="4" id="KW-1133">Transmembrane helix</keyword>
<dbReference type="InterPro" id="IPR050201">
    <property type="entry name" value="Bacterial_glucokinase"/>
</dbReference>
<dbReference type="Gene3D" id="3.30.420.40">
    <property type="match status" value="1"/>
</dbReference>
<dbReference type="GO" id="GO:0005829">
    <property type="term" value="C:cytosol"/>
    <property type="evidence" value="ECO:0007669"/>
    <property type="project" value="TreeGrafter"/>
</dbReference>
<keyword evidence="6" id="KW-1185">Reference proteome</keyword>
<evidence type="ECO:0000256" key="2">
    <source>
        <dbReference type="ARBA" id="ARBA00022777"/>
    </source>
</evidence>
<reference evidence="5 6" key="1">
    <citation type="journal article" date="2014" name="Mol. Plant Microbe Interact.">
        <title>The complete genome sequence of Candidatus Liberibacter americanus, associated with citrus Huanglongbing.</title>
        <authorList>
            <person name="Wulff N.A."/>
            <person name="Zhang S."/>
            <person name="Setubal J.C."/>
            <person name="Almeida N.F."/>
            <person name="Martins E.C."/>
            <person name="Harakava R."/>
            <person name="Kumar D."/>
            <person name="Rangel L.T."/>
            <person name="Foissac X."/>
            <person name="Bove J."/>
            <person name="Gabriel D.W."/>
        </authorList>
    </citation>
    <scope>NUCLEOTIDE SEQUENCE [LARGE SCALE GENOMIC DNA]</scope>
    <source>
        <strain evidence="5 6">Sao Paulo</strain>
    </source>
</reference>
<dbReference type="GO" id="GO:0004340">
    <property type="term" value="F:glucokinase activity"/>
    <property type="evidence" value="ECO:0007669"/>
    <property type="project" value="InterPro"/>
</dbReference>
<dbReference type="Proteomes" id="UP000017862">
    <property type="component" value="Chromosome"/>
</dbReference>
<protein>
    <submittedName>
        <fullName evidence="5">Glucokinase</fullName>
    </submittedName>
</protein>
<keyword evidence="4" id="KW-0812">Transmembrane</keyword>
<gene>
    <name evidence="5" type="primary">glk</name>
    <name evidence="5" type="ORF">lam_872</name>
</gene>
<dbReference type="HOGENOM" id="CLU_042582_1_0_5"/>
<evidence type="ECO:0000313" key="5">
    <source>
        <dbReference type="EMBL" id="AHA28205.1"/>
    </source>
</evidence>
<dbReference type="InterPro" id="IPR003836">
    <property type="entry name" value="Glucokinase"/>
</dbReference>
<keyword evidence="1" id="KW-0808">Transferase</keyword>
<comment type="similarity">
    <text evidence="3">Belongs to the bacterial glucokinase family.</text>
</comment>
<dbReference type="STRING" id="1261131.lam_872"/>
<dbReference type="GO" id="GO:0005536">
    <property type="term" value="F:D-glucose binding"/>
    <property type="evidence" value="ECO:0007669"/>
    <property type="project" value="InterPro"/>
</dbReference>
<dbReference type="GO" id="GO:0006096">
    <property type="term" value="P:glycolytic process"/>
    <property type="evidence" value="ECO:0007669"/>
    <property type="project" value="InterPro"/>
</dbReference>
<dbReference type="eggNOG" id="COG0837">
    <property type="taxonomic scope" value="Bacteria"/>
</dbReference>
<evidence type="ECO:0000313" key="6">
    <source>
        <dbReference type="Proteomes" id="UP000017862"/>
    </source>
</evidence>